<sequence>MNATTEELSLVNIIPSYSYSKLGFGYLNMLRLAEEVISHMIVWCPWATAANYVMKIALVIYWALQDRPFSLTKGSPKGNPGHDRSGLLAVFSANFIGCLFKIIVFKPMVENFSPVLRQWLQDS</sequence>
<gene>
    <name evidence="1" type="ORF">DSO57_1004371</name>
</gene>
<proteinExistence type="predicted"/>
<dbReference type="Proteomes" id="UP001165960">
    <property type="component" value="Unassembled WGS sequence"/>
</dbReference>
<keyword evidence="2" id="KW-1185">Reference proteome</keyword>
<evidence type="ECO:0000313" key="1">
    <source>
        <dbReference type="EMBL" id="KAJ9082450.1"/>
    </source>
</evidence>
<comment type="caution">
    <text evidence="1">The sequence shown here is derived from an EMBL/GenBank/DDBJ whole genome shotgun (WGS) entry which is preliminary data.</text>
</comment>
<name>A0ACC2U604_9FUNG</name>
<dbReference type="EMBL" id="QTSX02001431">
    <property type="protein sequence ID" value="KAJ9082450.1"/>
    <property type="molecule type" value="Genomic_DNA"/>
</dbReference>
<reference evidence="1" key="1">
    <citation type="submission" date="2022-04" db="EMBL/GenBank/DDBJ databases">
        <title>Genome of the entomopathogenic fungus Entomophthora muscae.</title>
        <authorList>
            <person name="Elya C."/>
            <person name="Lovett B.R."/>
            <person name="Lee E."/>
            <person name="Macias A.M."/>
            <person name="Hajek A.E."/>
            <person name="De Bivort B.L."/>
            <person name="Kasson M.T."/>
            <person name="De Fine Licht H.H."/>
            <person name="Stajich J.E."/>
        </authorList>
    </citation>
    <scope>NUCLEOTIDE SEQUENCE</scope>
    <source>
        <strain evidence="1">Berkeley</strain>
    </source>
</reference>
<evidence type="ECO:0000313" key="2">
    <source>
        <dbReference type="Proteomes" id="UP001165960"/>
    </source>
</evidence>
<accession>A0ACC2U604</accession>
<protein>
    <submittedName>
        <fullName evidence="1">Uncharacterized protein</fullName>
    </submittedName>
</protein>
<organism evidence="1 2">
    <name type="scientific">Entomophthora muscae</name>
    <dbReference type="NCBI Taxonomy" id="34485"/>
    <lineage>
        <taxon>Eukaryota</taxon>
        <taxon>Fungi</taxon>
        <taxon>Fungi incertae sedis</taxon>
        <taxon>Zoopagomycota</taxon>
        <taxon>Entomophthoromycotina</taxon>
        <taxon>Entomophthoromycetes</taxon>
        <taxon>Entomophthorales</taxon>
        <taxon>Entomophthoraceae</taxon>
        <taxon>Entomophthora</taxon>
    </lineage>
</organism>